<dbReference type="OrthoDB" id="129343at2"/>
<evidence type="ECO:0000313" key="1">
    <source>
        <dbReference type="EMBL" id="TYL96619.1"/>
    </source>
</evidence>
<sequence length="182" mass="20583">MSWLCEPAAKRPRRRLGQRFYARRMTEIYKRCRRHSDNLDPRRTGGVTEMSTNLELFKAIVERGFSRGDVTVADDVCAETLVEHQYLTKTDLPGLQILKGQIADARQSIEDLTLTIEASVETDDTVWARCRATGVDPRSDKTVAIDVMDVCRFADGKLVEHWGVPDRFALLHQAGALAPPRK</sequence>
<proteinExistence type="predicted"/>
<dbReference type="SUPFAM" id="SSF54427">
    <property type="entry name" value="NTF2-like"/>
    <property type="match status" value="1"/>
</dbReference>
<accession>A0A5D3KLB5</accession>
<keyword evidence="2" id="KW-1185">Reference proteome</keyword>
<dbReference type="Proteomes" id="UP000324758">
    <property type="component" value="Unassembled WGS sequence"/>
</dbReference>
<dbReference type="EMBL" id="VSSS01000018">
    <property type="protein sequence ID" value="TYL96619.1"/>
    <property type="molecule type" value="Genomic_DNA"/>
</dbReference>
<gene>
    <name evidence="1" type="ORF">FXB40_11270</name>
</gene>
<reference evidence="1 2" key="1">
    <citation type="submission" date="2019-08" db="EMBL/GenBank/DDBJ databases">
        <title>Bradyrhizobium hipponensis sp. nov., a rhizobium isolated from a Lupinus angustifolius root nodule in Tunisia.</title>
        <authorList>
            <person name="Off K."/>
            <person name="Rejili M."/>
            <person name="Mars M."/>
            <person name="Brachmann A."/>
            <person name="Marin M."/>
        </authorList>
    </citation>
    <scope>NUCLEOTIDE SEQUENCE [LARGE SCALE GENOMIC DNA]</scope>
    <source>
        <strain evidence="1 2">CTAW71</strain>
    </source>
</reference>
<dbReference type="AlphaFoldDB" id="A0A5D3KLB5"/>
<protein>
    <submittedName>
        <fullName evidence="1">Ester cyclase</fullName>
    </submittedName>
</protein>
<dbReference type="Pfam" id="PF07366">
    <property type="entry name" value="SnoaL"/>
    <property type="match status" value="1"/>
</dbReference>
<dbReference type="InterPro" id="IPR009959">
    <property type="entry name" value="Cyclase_SnoaL-like"/>
</dbReference>
<comment type="caution">
    <text evidence="1">The sequence shown here is derived from an EMBL/GenBank/DDBJ whole genome shotgun (WGS) entry which is preliminary data.</text>
</comment>
<organism evidence="1 2">
    <name type="scientific">Bradyrhizobium rifense</name>
    <dbReference type="NCBI Taxonomy" id="515499"/>
    <lineage>
        <taxon>Bacteria</taxon>
        <taxon>Pseudomonadati</taxon>
        <taxon>Pseudomonadota</taxon>
        <taxon>Alphaproteobacteria</taxon>
        <taxon>Hyphomicrobiales</taxon>
        <taxon>Nitrobacteraceae</taxon>
        <taxon>Bradyrhizobium</taxon>
    </lineage>
</organism>
<dbReference type="InterPro" id="IPR032710">
    <property type="entry name" value="NTF2-like_dom_sf"/>
</dbReference>
<name>A0A5D3KLB5_9BRAD</name>
<evidence type="ECO:0000313" key="2">
    <source>
        <dbReference type="Proteomes" id="UP000324758"/>
    </source>
</evidence>
<dbReference type="Gene3D" id="3.10.450.50">
    <property type="match status" value="1"/>
</dbReference>
<dbReference type="GO" id="GO:0030638">
    <property type="term" value="P:polyketide metabolic process"/>
    <property type="evidence" value="ECO:0007669"/>
    <property type="project" value="InterPro"/>
</dbReference>